<dbReference type="EMBL" id="JBHTBR010000002">
    <property type="protein sequence ID" value="MFC7291051.1"/>
    <property type="molecule type" value="Genomic_DNA"/>
</dbReference>
<dbReference type="Proteomes" id="UP001596492">
    <property type="component" value="Unassembled WGS sequence"/>
</dbReference>
<dbReference type="EC" id="2.1.2.10" evidence="2"/>
<dbReference type="RefSeq" id="WP_382166589.1">
    <property type="nucleotide sequence ID" value="NZ_JBHTBR010000002.1"/>
</dbReference>
<dbReference type="InterPro" id="IPR013977">
    <property type="entry name" value="GcvT_C"/>
</dbReference>
<dbReference type="Gene3D" id="3.30.1360.120">
    <property type="entry name" value="Probable tRNA modification gtpase trme, domain 1"/>
    <property type="match status" value="1"/>
</dbReference>
<evidence type="ECO:0000259" key="7">
    <source>
        <dbReference type="Pfam" id="PF01571"/>
    </source>
</evidence>
<evidence type="ECO:0000256" key="4">
    <source>
        <dbReference type="ARBA" id="ARBA00022679"/>
    </source>
</evidence>
<evidence type="ECO:0000256" key="2">
    <source>
        <dbReference type="ARBA" id="ARBA00012616"/>
    </source>
</evidence>
<keyword evidence="10" id="KW-1185">Reference proteome</keyword>
<evidence type="ECO:0000313" key="10">
    <source>
        <dbReference type="Proteomes" id="UP001596492"/>
    </source>
</evidence>
<reference evidence="10" key="1">
    <citation type="journal article" date="2019" name="Int. J. Syst. Evol. Microbiol.">
        <title>The Global Catalogue of Microorganisms (GCM) 10K type strain sequencing project: providing services to taxonomists for standard genome sequencing and annotation.</title>
        <authorList>
            <consortium name="The Broad Institute Genomics Platform"/>
            <consortium name="The Broad Institute Genome Sequencing Center for Infectious Disease"/>
            <person name="Wu L."/>
            <person name="Ma J."/>
        </authorList>
    </citation>
    <scope>NUCLEOTIDE SEQUENCE [LARGE SCALE GENOMIC DNA]</scope>
    <source>
        <strain evidence="10">CCUG 51308</strain>
    </source>
</reference>
<dbReference type="InterPro" id="IPR006222">
    <property type="entry name" value="GCVT_N"/>
</dbReference>
<keyword evidence="4 9" id="KW-0808">Transferase</keyword>
<dbReference type="InterPro" id="IPR028896">
    <property type="entry name" value="GcvT/YgfZ/DmdA"/>
</dbReference>
<sequence length="388" mass="41759">MVSTTHLKSTPLTNLNQSQGGKMVDFAGYAMPIQFESGIIPEHHHVREKCGLFDVSHMGPAFLKLDEMGQESALTGDAAHAKISGIFEQLVCGDISGLSPGEMRYTLLLNEEGGILDDLMVTRPSDPAEQGMLYIVVNAGCKEADFTLIAEACQGATLERADDNALVALQGPQTRKLMAKYAPDITDMVFMTAKRAQVCGVDCLVSCSGYTGEDGYEILIPAEHAESVAKQLLEDKDIAPIGLGARDSLRLEAGLCLYGHDMDSSKTPIEASLTWAVSKVRRDEADFPGGEKIISQIENGTEMKRIGLNLLDKAPAREGSEIATKDGQIVGIITSGGHGHTAGKPVAMGYVNRAYTQIGTELDVLVRNKPRAAVVARMPFVKQNYFRG</sequence>
<dbReference type="Gene3D" id="3.30.70.1400">
    <property type="entry name" value="Aminomethyltransferase beta-barrel domains"/>
    <property type="match status" value="1"/>
</dbReference>
<name>A0ABW2IIV8_9PROT</name>
<comment type="caution">
    <text evidence="9">The sequence shown here is derived from an EMBL/GenBank/DDBJ whole genome shotgun (WGS) entry which is preliminary data.</text>
</comment>
<dbReference type="Gene3D" id="4.10.1250.10">
    <property type="entry name" value="Aminomethyltransferase fragment"/>
    <property type="match status" value="1"/>
</dbReference>
<proteinExistence type="inferred from homology"/>
<dbReference type="InterPro" id="IPR006223">
    <property type="entry name" value="GcvT"/>
</dbReference>
<evidence type="ECO:0000256" key="1">
    <source>
        <dbReference type="ARBA" id="ARBA00008609"/>
    </source>
</evidence>
<dbReference type="PIRSF" id="PIRSF006487">
    <property type="entry name" value="GcvT"/>
    <property type="match status" value="1"/>
</dbReference>
<comment type="catalytic activity">
    <reaction evidence="6">
        <text>N(6)-[(R)-S(8)-aminomethyldihydrolipoyl]-L-lysyl-[protein] + (6S)-5,6,7,8-tetrahydrofolate = N(6)-[(R)-dihydrolipoyl]-L-lysyl-[protein] + (6R)-5,10-methylene-5,6,7,8-tetrahydrofolate + NH4(+)</text>
        <dbReference type="Rhea" id="RHEA:16945"/>
        <dbReference type="Rhea" id="RHEA-COMP:10475"/>
        <dbReference type="Rhea" id="RHEA-COMP:10492"/>
        <dbReference type="ChEBI" id="CHEBI:15636"/>
        <dbReference type="ChEBI" id="CHEBI:28938"/>
        <dbReference type="ChEBI" id="CHEBI:57453"/>
        <dbReference type="ChEBI" id="CHEBI:83100"/>
        <dbReference type="ChEBI" id="CHEBI:83143"/>
        <dbReference type="EC" id="2.1.2.10"/>
    </reaction>
</comment>
<keyword evidence="3" id="KW-0032">Aminotransferase</keyword>
<dbReference type="InterPro" id="IPR029043">
    <property type="entry name" value="GcvT/YgfZ_C"/>
</dbReference>
<dbReference type="InterPro" id="IPR027266">
    <property type="entry name" value="TrmE/GcvT-like"/>
</dbReference>
<protein>
    <recommendedName>
        <fullName evidence="2">aminomethyltransferase</fullName>
        <ecNumber evidence="2">2.1.2.10</ecNumber>
    </recommendedName>
    <alternativeName>
        <fullName evidence="5">Glycine cleavage system T protein</fullName>
    </alternativeName>
</protein>
<dbReference type="PANTHER" id="PTHR43757">
    <property type="entry name" value="AMINOMETHYLTRANSFERASE"/>
    <property type="match status" value="1"/>
</dbReference>
<dbReference type="PANTHER" id="PTHR43757:SF2">
    <property type="entry name" value="AMINOMETHYLTRANSFERASE, MITOCHONDRIAL"/>
    <property type="match status" value="1"/>
</dbReference>
<evidence type="ECO:0000256" key="5">
    <source>
        <dbReference type="ARBA" id="ARBA00031395"/>
    </source>
</evidence>
<feature type="domain" description="GCVT N-terminal" evidence="7">
    <location>
        <begin position="14"/>
        <end position="279"/>
    </location>
</feature>
<organism evidence="9 10">
    <name type="scientific">Hirschia litorea</name>
    <dbReference type="NCBI Taxonomy" id="1199156"/>
    <lineage>
        <taxon>Bacteria</taxon>
        <taxon>Pseudomonadati</taxon>
        <taxon>Pseudomonadota</taxon>
        <taxon>Alphaproteobacteria</taxon>
        <taxon>Hyphomonadales</taxon>
        <taxon>Hyphomonadaceae</taxon>
        <taxon>Hirschia</taxon>
    </lineage>
</organism>
<evidence type="ECO:0000256" key="3">
    <source>
        <dbReference type="ARBA" id="ARBA00022576"/>
    </source>
</evidence>
<dbReference type="SUPFAM" id="SSF101790">
    <property type="entry name" value="Aminomethyltransferase beta-barrel domain"/>
    <property type="match status" value="1"/>
</dbReference>
<dbReference type="Gene3D" id="2.40.30.110">
    <property type="entry name" value="Aminomethyltransferase beta-barrel domains"/>
    <property type="match status" value="1"/>
</dbReference>
<dbReference type="NCBIfam" id="NF001567">
    <property type="entry name" value="PRK00389.1"/>
    <property type="match status" value="1"/>
</dbReference>
<gene>
    <name evidence="9" type="primary">gcvT</name>
    <name evidence="9" type="ORF">ACFQS8_05445</name>
</gene>
<evidence type="ECO:0000313" key="9">
    <source>
        <dbReference type="EMBL" id="MFC7291051.1"/>
    </source>
</evidence>
<feature type="domain" description="Aminomethyltransferase C-terminal" evidence="8">
    <location>
        <begin position="305"/>
        <end position="382"/>
    </location>
</feature>
<evidence type="ECO:0000259" key="8">
    <source>
        <dbReference type="Pfam" id="PF08669"/>
    </source>
</evidence>
<dbReference type="Pfam" id="PF01571">
    <property type="entry name" value="GCV_T"/>
    <property type="match status" value="1"/>
</dbReference>
<dbReference type="Pfam" id="PF08669">
    <property type="entry name" value="GCV_T_C"/>
    <property type="match status" value="1"/>
</dbReference>
<dbReference type="NCBIfam" id="TIGR00528">
    <property type="entry name" value="gcvT"/>
    <property type="match status" value="1"/>
</dbReference>
<comment type="similarity">
    <text evidence="1">Belongs to the GcvT family.</text>
</comment>
<accession>A0ABW2IIV8</accession>
<dbReference type="SUPFAM" id="SSF103025">
    <property type="entry name" value="Folate-binding domain"/>
    <property type="match status" value="1"/>
</dbReference>
<dbReference type="GO" id="GO:0004047">
    <property type="term" value="F:aminomethyltransferase activity"/>
    <property type="evidence" value="ECO:0007669"/>
    <property type="project" value="UniProtKB-EC"/>
</dbReference>
<evidence type="ECO:0000256" key="6">
    <source>
        <dbReference type="ARBA" id="ARBA00047665"/>
    </source>
</evidence>